<evidence type="ECO:0000313" key="2">
    <source>
        <dbReference type="EMBL" id="KXZ48734.1"/>
    </source>
</evidence>
<organism evidence="2 3">
    <name type="scientific">Gonium pectorale</name>
    <name type="common">Green alga</name>
    <dbReference type="NCBI Taxonomy" id="33097"/>
    <lineage>
        <taxon>Eukaryota</taxon>
        <taxon>Viridiplantae</taxon>
        <taxon>Chlorophyta</taxon>
        <taxon>core chlorophytes</taxon>
        <taxon>Chlorophyceae</taxon>
        <taxon>CS clade</taxon>
        <taxon>Chlamydomonadales</taxon>
        <taxon>Volvocaceae</taxon>
        <taxon>Gonium</taxon>
    </lineage>
</organism>
<sequence>MNLASAHHTYHLSQTGMPETLTPNQRTALLARRWREERNFWIATLTFLLWGLLFRFYQLMLDHVAVRDRLRHLEAAATGAARPSAPEEPKKTK</sequence>
<accession>A0A150GFZ1</accession>
<evidence type="ECO:0008006" key="4">
    <source>
        <dbReference type="Google" id="ProtNLM"/>
    </source>
</evidence>
<keyword evidence="1" id="KW-0812">Transmembrane</keyword>
<keyword evidence="3" id="KW-1185">Reference proteome</keyword>
<keyword evidence="1" id="KW-1133">Transmembrane helix</keyword>
<feature type="transmembrane region" description="Helical" evidence="1">
    <location>
        <begin position="40"/>
        <end position="61"/>
    </location>
</feature>
<name>A0A150GFZ1_GONPE</name>
<dbReference type="EMBL" id="LSYV01000026">
    <property type="protein sequence ID" value="KXZ48734.1"/>
    <property type="molecule type" value="Genomic_DNA"/>
</dbReference>
<evidence type="ECO:0000313" key="3">
    <source>
        <dbReference type="Proteomes" id="UP000075714"/>
    </source>
</evidence>
<gene>
    <name evidence="2" type="ORF">GPECTOR_25g318</name>
</gene>
<protein>
    <recommendedName>
        <fullName evidence="4">BAP29/BAP31 transmembrane domain-containing protein</fullName>
    </recommendedName>
</protein>
<keyword evidence="1" id="KW-0472">Membrane</keyword>
<dbReference type="Proteomes" id="UP000075714">
    <property type="component" value="Unassembled WGS sequence"/>
</dbReference>
<proteinExistence type="predicted"/>
<evidence type="ECO:0000256" key="1">
    <source>
        <dbReference type="SAM" id="Phobius"/>
    </source>
</evidence>
<dbReference type="AlphaFoldDB" id="A0A150GFZ1"/>
<reference evidence="3" key="1">
    <citation type="journal article" date="2016" name="Nat. Commun.">
        <title>The Gonium pectorale genome demonstrates co-option of cell cycle regulation during the evolution of multicellularity.</title>
        <authorList>
            <person name="Hanschen E.R."/>
            <person name="Marriage T.N."/>
            <person name="Ferris P.J."/>
            <person name="Hamaji T."/>
            <person name="Toyoda A."/>
            <person name="Fujiyama A."/>
            <person name="Neme R."/>
            <person name="Noguchi H."/>
            <person name="Minakuchi Y."/>
            <person name="Suzuki M."/>
            <person name="Kawai-Toyooka H."/>
            <person name="Smith D.R."/>
            <person name="Sparks H."/>
            <person name="Anderson J."/>
            <person name="Bakaric R."/>
            <person name="Luria V."/>
            <person name="Karger A."/>
            <person name="Kirschner M.W."/>
            <person name="Durand P.M."/>
            <person name="Michod R.E."/>
            <person name="Nozaki H."/>
            <person name="Olson B.J."/>
        </authorList>
    </citation>
    <scope>NUCLEOTIDE SEQUENCE [LARGE SCALE GENOMIC DNA]</scope>
    <source>
        <strain evidence="3">NIES-2863</strain>
    </source>
</reference>
<dbReference type="OrthoDB" id="541700at2759"/>
<comment type="caution">
    <text evidence="2">The sequence shown here is derived from an EMBL/GenBank/DDBJ whole genome shotgun (WGS) entry which is preliminary data.</text>
</comment>